<feature type="transmembrane region" description="Helical" evidence="1">
    <location>
        <begin position="80"/>
        <end position="96"/>
    </location>
</feature>
<feature type="transmembrane region" description="Helical" evidence="1">
    <location>
        <begin position="29"/>
        <end position="46"/>
    </location>
</feature>
<evidence type="ECO:0000256" key="1">
    <source>
        <dbReference type="SAM" id="Phobius"/>
    </source>
</evidence>
<dbReference type="RefSeq" id="WP_203660626.1">
    <property type="nucleotide sequence ID" value="NZ_BAAAZM010000011.1"/>
</dbReference>
<organism evidence="2 3">
    <name type="scientific">Actinocatenispora rupis</name>
    <dbReference type="NCBI Taxonomy" id="519421"/>
    <lineage>
        <taxon>Bacteria</taxon>
        <taxon>Bacillati</taxon>
        <taxon>Actinomycetota</taxon>
        <taxon>Actinomycetes</taxon>
        <taxon>Micromonosporales</taxon>
        <taxon>Micromonosporaceae</taxon>
        <taxon>Actinocatenispora</taxon>
    </lineage>
</organism>
<accession>A0A8J3JES0</accession>
<gene>
    <name evidence="2" type="ORF">Aru02nite_44070</name>
</gene>
<keyword evidence="1" id="KW-1133">Transmembrane helix</keyword>
<reference evidence="2" key="1">
    <citation type="submission" date="2021-01" db="EMBL/GenBank/DDBJ databases">
        <title>Whole genome shotgun sequence of Actinocatenispora rupis NBRC 107355.</title>
        <authorList>
            <person name="Komaki H."/>
            <person name="Tamura T."/>
        </authorList>
    </citation>
    <scope>NUCLEOTIDE SEQUENCE</scope>
    <source>
        <strain evidence="2">NBRC 107355</strain>
    </source>
</reference>
<sequence length="481" mass="52141">MPGWPAPQPKPVRKPWPKAKDWARYHDPLAVALANASLLGAGYVLLRRRGLAVLTDLVTVLLVILLVTAFRTVWFEVLVGVWWAALVAHGWYLAGGRTLRFAVRRQRLTALYFLVPVLLTAAFLRFDATTIDGALADARQAGSCAQARAALSRIWFGDRVADAPMTVRGDRTALACQRLSAAGAQLDRTLASGDTAALRSGFAGLGGVLADLPGHGRMVGRVLDGFLAGLPTDNACHTAAITDWLRARRPDHTALDRASAVVPRVAPSALLGCADGLMSTEDWARARSRYRQFADQYPDDARVDRARKGITKATLAIELANVRSLLSGGTGTQPQYCSSPAKYSGAAPYRRGTNRAMFFGNDEYTDRLPRSWKVDDPAKAVLIVCAGTTTFGSAVRTCPYTSASHPDFPVDVTFHKIAIPVKAYELRTGRLVVNRKVQISGSSCPQTIHYTSYGYDIGPPSQYVDPSTSDVRSAFRSLVVR</sequence>
<feature type="transmembrane region" description="Helical" evidence="1">
    <location>
        <begin position="53"/>
        <end position="74"/>
    </location>
</feature>
<dbReference type="Proteomes" id="UP000612808">
    <property type="component" value="Unassembled WGS sequence"/>
</dbReference>
<proteinExistence type="predicted"/>
<name>A0A8J3JES0_9ACTN</name>
<dbReference type="EMBL" id="BOMB01000024">
    <property type="protein sequence ID" value="GID13518.1"/>
    <property type="molecule type" value="Genomic_DNA"/>
</dbReference>
<evidence type="ECO:0000313" key="3">
    <source>
        <dbReference type="Proteomes" id="UP000612808"/>
    </source>
</evidence>
<keyword evidence="1" id="KW-0812">Transmembrane</keyword>
<dbReference type="AlphaFoldDB" id="A0A8J3JES0"/>
<evidence type="ECO:0000313" key="2">
    <source>
        <dbReference type="EMBL" id="GID13518.1"/>
    </source>
</evidence>
<keyword evidence="3" id="KW-1185">Reference proteome</keyword>
<comment type="caution">
    <text evidence="2">The sequence shown here is derived from an EMBL/GenBank/DDBJ whole genome shotgun (WGS) entry which is preliminary data.</text>
</comment>
<keyword evidence="1" id="KW-0472">Membrane</keyword>
<feature type="transmembrane region" description="Helical" evidence="1">
    <location>
        <begin position="108"/>
        <end position="126"/>
    </location>
</feature>
<protein>
    <submittedName>
        <fullName evidence="2">Uncharacterized protein</fullName>
    </submittedName>
</protein>